<proteinExistence type="predicted"/>
<gene>
    <name evidence="10" type="ORF">D0435_14985</name>
</gene>
<evidence type="ECO:0000256" key="7">
    <source>
        <dbReference type="SAM" id="Phobius"/>
    </source>
</evidence>
<dbReference type="Gene3D" id="1.20.1560.10">
    <property type="entry name" value="ABC transporter type 1, transmembrane domain"/>
    <property type="match status" value="1"/>
</dbReference>
<evidence type="ECO:0000313" key="11">
    <source>
        <dbReference type="Proteomes" id="UP000446866"/>
    </source>
</evidence>
<dbReference type="SUPFAM" id="SSF90123">
    <property type="entry name" value="ABC transporter transmembrane region"/>
    <property type="match status" value="1"/>
</dbReference>
<comment type="caution">
    <text evidence="10">The sequence shown here is derived from an EMBL/GenBank/DDBJ whole genome shotgun (WGS) entry which is preliminary data.</text>
</comment>
<accession>A0A845QNX5</accession>
<dbReference type="Pfam" id="PF00664">
    <property type="entry name" value="ABC_membrane"/>
    <property type="match status" value="1"/>
</dbReference>
<evidence type="ECO:0000256" key="3">
    <source>
        <dbReference type="ARBA" id="ARBA00022741"/>
    </source>
</evidence>
<evidence type="ECO:0000256" key="6">
    <source>
        <dbReference type="ARBA" id="ARBA00023136"/>
    </source>
</evidence>
<keyword evidence="11" id="KW-1185">Reference proteome</keyword>
<feature type="transmembrane region" description="Helical" evidence="7">
    <location>
        <begin position="317"/>
        <end position="336"/>
    </location>
</feature>
<feature type="domain" description="ABC transmembrane type-1" evidence="9">
    <location>
        <begin position="187"/>
        <end position="346"/>
    </location>
</feature>
<keyword evidence="2 7" id="KW-0812">Transmembrane</keyword>
<feature type="domain" description="ABC transporter" evidence="8">
    <location>
        <begin position="385"/>
        <end position="612"/>
    </location>
</feature>
<dbReference type="SMART" id="SM00382">
    <property type="entry name" value="AAA"/>
    <property type="match status" value="1"/>
</dbReference>
<evidence type="ECO:0000256" key="1">
    <source>
        <dbReference type="ARBA" id="ARBA00004651"/>
    </source>
</evidence>
<dbReference type="GO" id="GO:0016887">
    <property type="term" value="F:ATP hydrolysis activity"/>
    <property type="evidence" value="ECO:0007669"/>
    <property type="project" value="InterPro"/>
</dbReference>
<keyword evidence="5 7" id="KW-1133">Transmembrane helix</keyword>
<dbReference type="InterPro" id="IPR036640">
    <property type="entry name" value="ABC1_TM_sf"/>
</dbReference>
<dbReference type="AlphaFoldDB" id="A0A845QNX5"/>
<dbReference type="PROSITE" id="PS50893">
    <property type="entry name" value="ABC_TRANSPORTER_2"/>
    <property type="match status" value="1"/>
</dbReference>
<dbReference type="PANTHER" id="PTHR24221:SF646">
    <property type="entry name" value="HAEMOLYSIN SECRETION ATP-BINDING PROTEIN"/>
    <property type="match status" value="1"/>
</dbReference>
<evidence type="ECO:0000259" key="8">
    <source>
        <dbReference type="PROSITE" id="PS50893"/>
    </source>
</evidence>
<dbReference type="EMBL" id="QXWK01000045">
    <property type="protein sequence ID" value="NBH62945.1"/>
    <property type="molecule type" value="Genomic_DNA"/>
</dbReference>
<dbReference type="GO" id="GO:0140359">
    <property type="term" value="F:ABC-type transporter activity"/>
    <property type="evidence" value="ECO:0007669"/>
    <property type="project" value="InterPro"/>
</dbReference>
<evidence type="ECO:0000259" key="9">
    <source>
        <dbReference type="PROSITE" id="PS50929"/>
    </source>
</evidence>
<evidence type="ECO:0000256" key="4">
    <source>
        <dbReference type="ARBA" id="ARBA00022840"/>
    </source>
</evidence>
<organism evidence="10 11">
    <name type="scientific">Anaerotruncus colihominis</name>
    <dbReference type="NCBI Taxonomy" id="169435"/>
    <lineage>
        <taxon>Bacteria</taxon>
        <taxon>Bacillati</taxon>
        <taxon>Bacillota</taxon>
        <taxon>Clostridia</taxon>
        <taxon>Eubacteriales</taxon>
        <taxon>Oscillospiraceae</taxon>
        <taxon>Anaerotruncus</taxon>
    </lineage>
</organism>
<name>A0A845QNX5_9FIRM</name>
<protein>
    <submittedName>
        <fullName evidence="10">ABC transporter ATP-binding protein</fullName>
    </submittedName>
</protein>
<evidence type="ECO:0000256" key="2">
    <source>
        <dbReference type="ARBA" id="ARBA00022692"/>
    </source>
</evidence>
<dbReference type="InterPro" id="IPR011527">
    <property type="entry name" value="ABC1_TM_dom"/>
</dbReference>
<dbReference type="GO" id="GO:0005524">
    <property type="term" value="F:ATP binding"/>
    <property type="evidence" value="ECO:0007669"/>
    <property type="project" value="UniProtKB-KW"/>
</dbReference>
<dbReference type="InterPro" id="IPR003593">
    <property type="entry name" value="AAA+_ATPase"/>
</dbReference>
<keyword evidence="4 10" id="KW-0067">ATP-binding</keyword>
<dbReference type="Proteomes" id="UP000446866">
    <property type="component" value="Unassembled WGS sequence"/>
</dbReference>
<dbReference type="InterPro" id="IPR003439">
    <property type="entry name" value="ABC_transporter-like_ATP-bd"/>
</dbReference>
<dbReference type="InterPro" id="IPR039421">
    <property type="entry name" value="Type_1_exporter"/>
</dbReference>
<dbReference type="SUPFAM" id="SSF52540">
    <property type="entry name" value="P-loop containing nucleoside triphosphate hydrolases"/>
    <property type="match status" value="1"/>
</dbReference>
<dbReference type="Gene3D" id="3.40.50.300">
    <property type="entry name" value="P-loop containing nucleotide triphosphate hydrolases"/>
    <property type="match status" value="1"/>
</dbReference>
<reference evidence="10 11" key="1">
    <citation type="submission" date="2018-08" db="EMBL/GenBank/DDBJ databases">
        <title>Murine metabolic-syndrome-specific gut microbial biobank.</title>
        <authorList>
            <person name="Liu C."/>
        </authorList>
    </citation>
    <scope>NUCLEOTIDE SEQUENCE [LARGE SCALE GENOMIC DNA]</scope>
    <source>
        <strain evidence="10 11">28</strain>
    </source>
</reference>
<sequence>MRRISCIENYSICRRSFINNENNLMTKEEQSMKSTSKRKLYQWIINLVFSIDRGTVAFWLTLNGLLCVLPAIALLLNKKILAVIAAFLDTGTGVFSDVLPYIIFYGAVLTISGLSARINSGFLYFRMYDSYYLGLQELLMDFFQKMPMDMLLQKEINDEYNAVIRRAGALTDVTSAACELLGKGCGILALLVTAASVSPFVALFILCYLAVLLYLNHCMTKKLEEFERSYAPAERRLREIKLIPMQPNVAKEIRVYESQKRMLDQFDKYYDEVEQAELIYNRSIGKAEILSNVFLYLFMGGILLFCLWGIFKGNITVEEFIMLFTLCGSLGGYVAVISKGSINMHRGIFALKRQKAFMDMVEEEVARSKKDAIPAEESTEPEIAIAAENLCFAYKNDRQVLHDINLKIPKGEIVALVGENGSGKSTLVQVLMGIYPPTRGRVFHTGTIGTFFQDFYILHKTVRENVGMGNIAHIENREMVREAIVKGGAEKMVERLPQQMDTLLRKEVYPDGVELSGGERQKVGIARACMGTHDILILDEPASALDPIAELKQFQQIKENLEGNTAILISHRIGFAQLADRILVLDKGRIVEDGTHEMLMKQKGLYAVMYQQQAAWYHKESNRDGE</sequence>
<dbReference type="PANTHER" id="PTHR24221">
    <property type="entry name" value="ATP-BINDING CASSETTE SUB-FAMILY B"/>
    <property type="match status" value="1"/>
</dbReference>
<evidence type="ECO:0000256" key="5">
    <source>
        <dbReference type="ARBA" id="ARBA00022989"/>
    </source>
</evidence>
<feature type="transmembrane region" description="Helical" evidence="7">
    <location>
        <begin position="289"/>
        <end position="311"/>
    </location>
</feature>
<feature type="transmembrane region" description="Helical" evidence="7">
    <location>
        <begin position="187"/>
        <end position="215"/>
    </location>
</feature>
<dbReference type="Pfam" id="PF00005">
    <property type="entry name" value="ABC_tran"/>
    <property type="match status" value="1"/>
</dbReference>
<keyword evidence="3" id="KW-0547">Nucleotide-binding</keyword>
<keyword evidence="6 7" id="KW-0472">Membrane</keyword>
<comment type="subcellular location">
    <subcellularLocation>
        <location evidence="1">Cell membrane</location>
        <topology evidence="1">Multi-pass membrane protein</topology>
    </subcellularLocation>
</comment>
<dbReference type="PROSITE" id="PS50929">
    <property type="entry name" value="ABC_TM1F"/>
    <property type="match status" value="1"/>
</dbReference>
<dbReference type="GO" id="GO:0005886">
    <property type="term" value="C:plasma membrane"/>
    <property type="evidence" value="ECO:0007669"/>
    <property type="project" value="UniProtKB-SubCell"/>
</dbReference>
<dbReference type="GO" id="GO:0034040">
    <property type="term" value="F:ATPase-coupled lipid transmembrane transporter activity"/>
    <property type="evidence" value="ECO:0007669"/>
    <property type="project" value="TreeGrafter"/>
</dbReference>
<evidence type="ECO:0000313" key="10">
    <source>
        <dbReference type="EMBL" id="NBH62945.1"/>
    </source>
</evidence>
<feature type="transmembrane region" description="Helical" evidence="7">
    <location>
        <begin position="98"/>
        <end position="118"/>
    </location>
</feature>
<dbReference type="InterPro" id="IPR027417">
    <property type="entry name" value="P-loop_NTPase"/>
</dbReference>
<feature type="transmembrane region" description="Helical" evidence="7">
    <location>
        <begin position="56"/>
        <end position="77"/>
    </location>
</feature>